<proteinExistence type="predicted"/>
<dbReference type="Gene3D" id="1.10.287.110">
    <property type="entry name" value="DnaJ domain"/>
    <property type="match status" value="1"/>
</dbReference>
<evidence type="ECO:0000313" key="5">
    <source>
        <dbReference type="EMBL" id="KAF2808649.1"/>
    </source>
</evidence>
<dbReference type="AlphaFoldDB" id="A0A6A6YJA1"/>
<evidence type="ECO:0000256" key="2">
    <source>
        <dbReference type="SAM" id="Coils"/>
    </source>
</evidence>
<accession>A0A6A6YJA1</accession>
<keyword evidence="6" id="KW-1185">Reference proteome</keyword>
<dbReference type="InterPro" id="IPR036869">
    <property type="entry name" value="J_dom_sf"/>
</dbReference>
<evidence type="ECO:0000256" key="1">
    <source>
        <dbReference type="ARBA" id="ARBA00023186"/>
    </source>
</evidence>
<dbReference type="InterPro" id="IPR001623">
    <property type="entry name" value="DnaJ_domain"/>
</dbReference>
<reference evidence="7" key="2">
    <citation type="submission" date="2020-04" db="EMBL/GenBank/DDBJ databases">
        <authorList>
            <consortium name="NCBI Genome Project"/>
        </authorList>
    </citation>
    <scope>NUCLEOTIDE SEQUENCE</scope>
    <source>
        <strain evidence="7">CBS 304.34</strain>
    </source>
</reference>
<feature type="region of interest" description="Disordered" evidence="3">
    <location>
        <begin position="67"/>
        <end position="108"/>
    </location>
</feature>
<keyword evidence="1" id="KW-0143">Chaperone</keyword>
<dbReference type="PROSITE" id="PS50076">
    <property type="entry name" value="DNAJ_2"/>
    <property type="match status" value="1"/>
</dbReference>
<dbReference type="Pfam" id="PF00226">
    <property type="entry name" value="DnaJ"/>
    <property type="match status" value="1"/>
</dbReference>
<dbReference type="PANTHER" id="PTHR43096:SF52">
    <property type="entry name" value="DNAJ HOMOLOG 1, MITOCHONDRIAL-RELATED"/>
    <property type="match status" value="1"/>
</dbReference>
<dbReference type="GeneID" id="54469094"/>
<dbReference type="RefSeq" id="XP_033575613.1">
    <property type="nucleotide sequence ID" value="XM_033728201.1"/>
</dbReference>
<dbReference type="OrthoDB" id="10250354at2759"/>
<feature type="domain" description="J" evidence="4">
    <location>
        <begin position="6"/>
        <end position="74"/>
    </location>
</feature>
<keyword evidence="2" id="KW-0175">Coiled coil</keyword>
<dbReference type="SMART" id="SM00271">
    <property type="entry name" value="DnaJ"/>
    <property type="match status" value="1"/>
</dbReference>
<evidence type="ECO:0000313" key="7">
    <source>
        <dbReference type="RefSeq" id="XP_033575613.1"/>
    </source>
</evidence>
<sequence>MSNTQSPYVTLGVARGADEKTIRSAYHRLAREHHPDKIQDSALSAAGEEKFKTIQHAYELLTGKAKHAEVDNQAEPQPARPPPRRRTPSPSPYDGIFRAPSDSGSCTDDEDAYRFRKMGRAEAAAHSTARKANHAFKWAQEQWSEAEAMLVHAKNAEPKPMILYSNIEPTRGPESCREAIAKGRVPESVLSMHTIKWQNSESNLRSAIQHFDEASASYKRAERVFKRAARLFDNLDLDEHYRENRNMAEEARRLAAEATVKADESEKKFEETAAVASAWSHAGSGF</sequence>
<dbReference type="SUPFAM" id="SSF46565">
    <property type="entry name" value="Chaperone J-domain"/>
    <property type="match status" value="1"/>
</dbReference>
<dbReference type="Proteomes" id="UP000504636">
    <property type="component" value="Unplaced"/>
</dbReference>
<evidence type="ECO:0000259" key="4">
    <source>
        <dbReference type="PROSITE" id="PS50076"/>
    </source>
</evidence>
<evidence type="ECO:0000256" key="3">
    <source>
        <dbReference type="SAM" id="MobiDB-lite"/>
    </source>
</evidence>
<dbReference type="GO" id="GO:0051082">
    <property type="term" value="F:unfolded protein binding"/>
    <property type="evidence" value="ECO:0007669"/>
    <property type="project" value="TreeGrafter"/>
</dbReference>
<dbReference type="PRINTS" id="PR00625">
    <property type="entry name" value="JDOMAIN"/>
</dbReference>
<organism evidence="5">
    <name type="scientific">Mytilinidion resinicola</name>
    <dbReference type="NCBI Taxonomy" id="574789"/>
    <lineage>
        <taxon>Eukaryota</taxon>
        <taxon>Fungi</taxon>
        <taxon>Dikarya</taxon>
        <taxon>Ascomycota</taxon>
        <taxon>Pezizomycotina</taxon>
        <taxon>Dothideomycetes</taxon>
        <taxon>Pleosporomycetidae</taxon>
        <taxon>Mytilinidiales</taxon>
        <taxon>Mytilinidiaceae</taxon>
        <taxon>Mytilinidion</taxon>
    </lineage>
</organism>
<dbReference type="GO" id="GO:0005737">
    <property type="term" value="C:cytoplasm"/>
    <property type="evidence" value="ECO:0007669"/>
    <property type="project" value="TreeGrafter"/>
</dbReference>
<dbReference type="EMBL" id="MU003703">
    <property type="protein sequence ID" value="KAF2808649.1"/>
    <property type="molecule type" value="Genomic_DNA"/>
</dbReference>
<name>A0A6A6YJA1_9PEZI</name>
<reference evidence="7" key="3">
    <citation type="submission" date="2025-04" db="UniProtKB">
        <authorList>
            <consortium name="RefSeq"/>
        </authorList>
    </citation>
    <scope>IDENTIFICATION</scope>
    <source>
        <strain evidence="7">CBS 304.34</strain>
    </source>
</reference>
<protein>
    <submittedName>
        <fullName evidence="5 7">DnaJ-domain-containing protein</fullName>
    </submittedName>
</protein>
<gene>
    <name evidence="5 7" type="ORF">BDZ99DRAFT_572475</name>
</gene>
<dbReference type="CDD" id="cd06257">
    <property type="entry name" value="DnaJ"/>
    <property type="match status" value="1"/>
</dbReference>
<feature type="coiled-coil region" evidence="2">
    <location>
        <begin position="237"/>
        <end position="268"/>
    </location>
</feature>
<evidence type="ECO:0000313" key="6">
    <source>
        <dbReference type="Proteomes" id="UP000504636"/>
    </source>
</evidence>
<reference evidence="5 7" key="1">
    <citation type="journal article" date="2020" name="Stud. Mycol.">
        <title>101 Dothideomycetes genomes: a test case for predicting lifestyles and emergence of pathogens.</title>
        <authorList>
            <person name="Haridas S."/>
            <person name="Albert R."/>
            <person name="Binder M."/>
            <person name="Bloem J."/>
            <person name="Labutti K."/>
            <person name="Salamov A."/>
            <person name="Andreopoulos B."/>
            <person name="Baker S."/>
            <person name="Barry K."/>
            <person name="Bills G."/>
            <person name="Bluhm B."/>
            <person name="Cannon C."/>
            <person name="Castanera R."/>
            <person name="Culley D."/>
            <person name="Daum C."/>
            <person name="Ezra D."/>
            <person name="Gonzalez J."/>
            <person name="Henrissat B."/>
            <person name="Kuo A."/>
            <person name="Liang C."/>
            <person name="Lipzen A."/>
            <person name="Lutzoni F."/>
            <person name="Magnuson J."/>
            <person name="Mondo S."/>
            <person name="Nolan M."/>
            <person name="Ohm R."/>
            <person name="Pangilinan J."/>
            <person name="Park H.-J."/>
            <person name="Ramirez L."/>
            <person name="Alfaro M."/>
            <person name="Sun H."/>
            <person name="Tritt A."/>
            <person name="Yoshinaga Y."/>
            <person name="Zwiers L.-H."/>
            <person name="Turgeon B."/>
            <person name="Goodwin S."/>
            <person name="Spatafora J."/>
            <person name="Crous P."/>
            <person name="Grigoriev I."/>
        </authorList>
    </citation>
    <scope>NUCLEOTIDE SEQUENCE</scope>
    <source>
        <strain evidence="5 7">CBS 304.34</strain>
    </source>
</reference>
<dbReference type="PANTHER" id="PTHR43096">
    <property type="entry name" value="DNAJ HOMOLOG 1, MITOCHONDRIAL-RELATED"/>
    <property type="match status" value="1"/>
</dbReference>
<dbReference type="GO" id="GO:0042026">
    <property type="term" value="P:protein refolding"/>
    <property type="evidence" value="ECO:0007669"/>
    <property type="project" value="TreeGrafter"/>
</dbReference>